<dbReference type="AlphaFoldDB" id="A0A1M6J0N9"/>
<evidence type="ECO:0000256" key="3">
    <source>
        <dbReference type="PROSITE-ProRule" id="PRU00284"/>
    </source>
</evidence>
<dbReference type="PANTHER" id="PTHR32089:SF112">
    <property type="entry name" value="LYSOZYME-LIKE PROTEIN-RELATED"/>
    <property type="match status" value="1"/>
</dbReference>
<name>A0A1M6J0N9_PSEXY</name>
<comment type="similarity">
    <text evidence="2">Belongs to the methyl-accepting chemotaxis (MCP) protein family.</text>
</comment>
<dbReference type="SUPFAM" id="SSF58104">
    <property type="entry name" value="Methyl-accepting chemotaxis protein (MCP) signaling domain"/>
    <property type="match status" value="1"/>
</dbReference>
<evidence type="ECO:0000256" key="4">
    <source>
        <dbReference type="SAM" id="Coils"/>
    </source>
</evidence>
<evidence type="ECO:0000313" key="8">
    <source>
        <dbReference type="EMBL" id="SHJ40257.1"/>
    </source>
</evidence>
<dbReference type="InterPro" id="IPR004089">
    <property type="entry name" value="MCPsignal_dom"/>
</dbReference>
<dbReference type="PANTHER" id="PTHR32089">
    <property type="entry name" value="METHYL-ACCEPTING CHEMOTAXIS PROTEIN MCPB"/>
    <property type="match status" value="1"/>
</dbReference>
<feature type="domain" description="HAMP" evidence="7">
    <location>
        <begin position="321"/>
        <end position="377"/>
    </location>
</feature>
<dbReference type="PROSITE" id="PS50885">
    <property type="entry name" value="HAMP"/>
    <property type="match status" value="1"/>
</dbReference>
<keyword evidence="1 3" id="KW-0807">Transducer</keyword>
<sequence>MRFKKLSVRITLYIVIATSIGIIMQNLIASYSMFNMMQDNAEKTLTGLVEQITARLDAYTQKQYAYLDGFMISKEMSSLKELPDDPAIQETAEIYTKDFMEAIPNSKSLFYVEYNGKVLTHTRPDMIGYQNDPELIKMIQGLYYNTEGKTVYNSVTAVSPATGDISLVFARSSYKNNGQPAGYCSVEIDKTEFYDLLEQGIHLADNQDVILTGIRNPVVYYSNNPEEITLAPENPAVLSIMEKVSAGTYETIEGVVRYNQVGTNRPMYGYYEYLPANDWLLFVGTDINEFYGQAYATTNKMIINGLVIIILIGLLLVLLIGHMIKPITKIQEALAKVAALDLSDNNEIAGFEKRADEIGKLAADTKRVIFSLRGAVSVFKEYSNVMDDSAGNLDDASKVLANITAENKDIADNLAVKINETNEAIETVHAEIENIVSLVDEVSTKVEEGQSDSEELIKSASEINEKINDEIQKNMATLQETMASMQEALESLKAVEQINVLAEDIMSITSQTNLLSLNASIEAARAGEAGRGFAVVAGEIGALADQSKETAMNITEIVAASNESVVNVRNQVSNLIDFIKNDVISSFEIFSAQSQHYDEGISTIKQAVADIGDVMNNLSASIDEIAKQIESVNDASVENTEGVASILGKNTQTDELSQGIENLANETKNNANDLKVAINQFNV</sequence>
<dbReference type="Gene3D" id="6.10.340.10">
    <property type="match status" value="1"/>
</dbReference>
<feature type="coiled-coil region" evidence="4">
    <location>
        <begin position="468"/>
        <end position="495"/>
    </location>
</feature>
<keyword evidence="9" id="KW-1185">Reference proteome</keyword>
<dbReference type="GO" id="GO:0016020">
    <property type="term" value="C:membrane"/>
    <property type="evidence" value="ECO:0007669"/>
    <property type="project" value="InterPro"/>
</dbReference>
<proteinExistence type="inferred from homology"/>
<feature type="transmembrane region" description="Helical" evidence="5">
    <location>
        <begin position="301"/>
        <end position="321"/>
    </location>
</feature>
<evidence type="ECO:0000259" key="7">
    <source>
        <dbReference type="PROSITE" id="PS50885"/>
    </source>
</evidence>
<reference evidence="8 9" key="1">
    <citation type="submission" date="2016-11" db="EMBL/GenBank/DDBJ databases">
        <authorList>
            <person name="Jaros S."/>
            <person name="Januszkiewicz K."/>
            <person name="Wedrychowicz H."/>
        </authorList>
    </citation>
    <scope>NUCLEOTIDE SEQUENCE [LARGE SCALE GENOMIC DNA]</scope>
    <source>
        <strain evidence="8 9">DSM 14809</strain>
    </source>
</reference>
<dbReference type="GO" id="GO:0007165">
    <property type="term" value="P:signal transduction"/>
    <property type="evidence" value="ECO:0007669"/>
    <property type="project" value="UniProtKB-KW"/>
</dbReference>
<keyword evidence="5" id="KW-0812">Transmembrane</keyword>
<organism evidence="8 9">
    <name type="scientific">Pseudobutyrivibrio xylanivorans DSM 14809</name>
    <dbReference type="NCBI Taxonomy" id="1123012"/>
    <lineage>
        <taxon>Bacteria</taxon>
        <taxon>Bacillati</taxon>
        <taxon>Bacillota</taxon>
        <taxon>Clostridia</taxon>
        <taxon>Lachnospirales</taxon>
        <taxon>Lachnospiraceae</taxon>
        <taxon>Pseudobutyrivibrio</taxon>
    </lineage>
</organism>
<evidence type="ECO:0000256" key="5">
    <source>
        <dbReference type="SAM" id="Phobius"/>
    </source>
</evidence>
<evidence type="ECO:0000256" key="2">
    <source>
        <dbReference type="ARBA" id="ARBA00029447"/>
    </source>
</evidence>
<keyword evidence="4" id="KW-0175">Coiled coil</keyword>
<evidence type="ECO:0000256" key="1">
    <source>
        <dbReference type="ARBA" id="ARBA00023224"/>
    </source>
</evidence>
<dbReference type="PROSITE" id="PS50111">
    <property type="entry name" value="CHEMOTAXIS_TRANSDUC_2"/>
    <property type="match status" value="1"/>
</dbReference>
<accession>A0A1M6J0N9</accession>
<dbReference type="Proteomes" id="UP000184185">
    <property type="component" value="Unassembled WGS sequence"/>
</dbReference>
<dbReference type="CDD" id="cd06225">
    <property type="entry name" value="HAMP"/>
    <property type="match status" value="1"/>
</dbReference>
<dbReference type="Pfam" id="PF00015">
    <property type="entry name" value="MCPsignal"/>
    <property type="match status" value="1"/>
</dbReference>
<evidence type="ECO:0000313" key="9">
    <source>
        <dbReference type="Proteomes" id="UP000184185"/>
    </source>
</evidence>
<protein>
    <submittedName>
        <fullName evidence="8">Methyl-accepting chemotaxis protein</fullName>
    </submittedName>
</protein>
<gene>
    <name evidence="8" type="ORF">SAMN02745725_02471</name>
</gene>
<dbReference type="InterPro" id="IPR003660">
    <property type="entry name" value="HAMP_dom"/>
</dbReference>
<dbReference type="OrthoDB" id="5449717at2"/>
<dbReference type="EMBL" id="FQYQ01000020">
    <property type="protein sequence ID" value="SHJ40257.1"/>
    <property type="molecule type" value="Genomic_DNA"/>
</dbReference>
<evidence type="ECO:0000259" key="6">
    <source>
        <dbReference type="PROSITE" id="PS50111"/>
    </source>
</evidence>
<dbReference type="RefSeq" id="WP_072918518.1">
    <property type="nucleotide sequence ID" value="NZ_FQYQ01000020.1"/>
</dbReference>
<keyword evidence="5" id="KW-0472">Membrane</keyword>
<dbReference type="Gene3D" id="1.10.287.950">
    <property type="entry name" value="Methyl-accepting chemotaxis protein"/>
    <property type="match status" value="1"/>
</dbReference>
<feature type="transmembrane region" description="Helical" evidence="5">
    <location>
        <begin position="12"/>
        <end position="34"/>
    </location>
</feature>
<keyword evidence="5" id="KW-1133">Transmembrane helix</keyword>
<feature type="domain" description="Methyl-accepting transducer" evidence="6">
    <location>
        <begin position="396"/>
        <end position="640"/>
    </location>
</feature>
<dbReference type="SMART" id="SM00283">
    <property type="entry name" value="MA"/>
    <property type="match status" value="1"/>
</dbReference>